<evidence type="ECO:0000256" key="1">
    <source>
        <dbReference type="SAM" id="MobiDB-lite"/>
    </source>
</evidence>
<feature type="region of interest" description="Disordered" evidence="1">
    <location>
        <begin position="192"/>
        <end position="217"/>
    </location>
</feature>
<comment type="caution">
    <text evidence="2">The sequence shown here is derived from an EMBL/GenBank/DDBJ whole genome shotgun (WGS) entry which is preliminary data.</text>
</comment>
<dbReference type="AlphaFoldDB" id="A0A2G8SKW0"/>
<feature type="compositionally biased region" description="Basic and acidic residues" evidence="1">
    <location>
        <begin position="440"/>
        <end position="460"/>
    </location>
</feature>
<dbReference type="EMBL" id="AYKW01000005">
    <property type="protein sequence ID" value="PIL34401.1"/>
    <property type="molecule type" value="Genomic_DNA"/>
</dbReference>
<feature type="region of interest" description="Disordered" evidence="1">
    <location>
        <begin position="501"/>
        <end position="522"/>
    </location>
</feature>
<proteinExistence type="predicted"/>
<keyword evidence="3" id="KW-1185">Reference proteome</keyword>
<feature type="region of interest" description="Disordered" evidence="1">
    <location>
        <begin position="249"/>
        <end position="284"/>
    </location>
</feature>
<name>A0A2G8SKW0_9APHY</name>
<feature type="region of interest" description="Disordered" evidence="1">
    <location>
        <begin position="41"/>
        <end position="63"/>
    </location>
</feature>
<protein>
    <submittedName>
        <fullName evidence="2">Uncharacterized protein</fullName>
    </submittedName>
</protein>
<dbReference type="STRING" id="1077348.A0A2G8SKW0"/>
<evidence type="ECO:0000313" key="3">
    <source>
        <dbReference type="Proteomes" id="UP000230002"/>
    </source>
</evidence>
<dbReference type="PANTHER" id="PTHR38702:SF1">
    <property type="entry name" value="CALPONIN-HOMOLOGY (CH) DOMAIN-CONTAINING PROTEIN"/>
    <property type="match status" value="1"/>
</dbReference>
<feature type="compositionally biased region" description="Basic and acidic residues" evidence="1">
    <location>
        <begin position="306"/>
        <end position="315"/>
    </location>
</feature>
<sequence length="722" mass="79348">MMVIVLPDCESVFVLVPFAPPSSPPTPTLFTTTLYLSIMDTLGTSPPEPSTPDSASSSGQKRRRQVAFYPNMNSTNKPQKPFSRSAAKRESVMALGSIEYLQHYFTKTGIAADTDPKPKSGLRPAIGGLAALERRPNGGQQPFVLPPSPAIPQVRAYKFPPYVKTLETDPENLRPGVIDDLISVASGWDLGPQRQRQQTTQDPNLLGVGGKRPGRSSSAVDVLDLLKKTTRAVRTVRNYLVSLPDDHAVPQNRAHFRPNTLSSSPLPKRQASQPSSPHDPLTRIRGRALEVLAVLRELEERARLPLDHDAYDAQSDHGSSTSYSNTGPASRGTSPSSHLEDGEYLDGGGEGDTSVSVSFIDVRGRTRQVQVWDDESDDFNTSLTEEDREKRERWDERLVLGGGWLYQQDVAMEDLEREREVVGKYIDAVDEVLFGGTKEGQRGWEREKARKEKADREARSKGRRASAGDAIGSGESSGRANRRVVSTGMLDAMRNMVVTEEPEEMTSIQEEEEVDDEELPPWAKRSTFPDDDYGRLHALLVALLPATLLRLLPMSSSDHAELLKALSSGQVLCNAYNTGVRRSRKPWGYVSKDAIHDIAALEEAQGGDGGEGAKRGWTFRRTDNLRLWAAALKLRYSLPIVMASSKHKDGLTSPETPASGGGTPIVSPIASTITFPAGIASDGAIVFDAPLVARMEEGWELMLERVMFQWMEAVVSERRGER</sequence>
<reference evidence="2 3" key="1">
    <citation type="journal article" date="2015" name="Sci. Rep.">
        <title>Chromosome-level genome map provides insights into diverse defense mechanisms in the medicinal fungus Ganoderma sinense.</title>
        <authorList>
            <person name="Zhu Y."/>
            <person name="Xu J."/>
            <person name="Sun C."/>
            <person name="Zhou S."/>
            <person name="Xu H."/>
            <person name="Nelson D.R."/>
            <person name="Qian J."/>
            <person name="Song J."/>
            <person name="Luo H."/>
            <person name="Xiang L."/>
            <person name="Li Y."/>
            <person name="Xu Z."/>
            <person name="Ji A."/>
            <person name="Wang L."/>
            <person name="Lu S."/>
            <person name="Hayward A."/>
            <person name="Sun W."/>
            <person name="Li X."/>
            <person name="Schwartz D.C."/>
            <person name="Wang Y."/>
            <person name="Chen S."/>
        </authorList>
    </citation>
    <scope>NUCLEOTIDE SEQUENCE [LARGE SCALE GENOMIC DNA]</scope>
    <source>
        <strain evidence="2 3">ZZ0214-1</strain>
    </source>
</reference>
<dbReference type="Proteomes" id="UP000230002">
    <property type="component" value="Unassembled WGS sequence"/>
</dbReference>
<dbReference type="PANTHER" id="PTHR38702">
    <property type="entry name" value="CALPONIN-HOMOLOGY (CH) DOMAIN-CONTAINING PROTEIN"/>
    <property type="match status" value="1"/>
</dbReference>
<accession>A0A2G8SKW0</accession>
<feature type="region of interest" description="Disordered" evidence="1">
    <location>
        <begin position="440"/>
        <end position="483"/>
    </location>
</feature>
<feature type="compositionally biased region" description="Polar residues" evidence="1">
    <location>
        <begin position="259"/>
        <end position="276"/>
    </location>
</feature>
<dbReference type="OrthoDB" id="2534759at2759"/>
<feature type="compositionally biased region" description="Polar residues" evidence="1">
    <location>
        <begin position="316"/>
        <end position="337"/>
    </location>
</feature>
<organism evidence="2 3">
    <name type="scientific">Ganoderma sinense ZZ0214-1</name>
    <dbReference type="NCBI Taxonomy" id="1077348"/>
    <lineage>
        <taxon>Eukaryota</taxon>
        <taxon>Fungi</taxon>
        <taxon>Dikarya</taxon>
        <taxon>Basidiomycota</taxon>
        <taxon>Agaricomycotina</taxon>
        <taxon>Agaricomycetes</taxon>
        <taxon>Polyporales</taxon>
        <taxon>Polyporaceae</taxon>
        <taxon>Ganoderma</taxon>
    </lineage>
</organism>
<feature type="region of interest" description="Disordered" evidence="1">
    <location>
        <begin position="306"/>
        <end position="352"/>
    </location>
</feature>
<gene>
    <name evidence="2" type="ORF">GSI_03176</name>
</gene>
<feature type="compositionally biased region" description="Acidic residues" evidence="1">
    <location>
        <begin position="501"/>
        <end position="519"/>
    </location>
</feature>
<evidence type="ECO:0000313" key="2">
    <source>
        <dbReference type="EMBL" id="PIL34401.1"/>
    </source>
</evidence>